<evidence type="ECO:0000313" key="2">
    <source>
        <dbReference type="EMBL" id="ADH85816.1"/>
    </source>
</evidence>
<dbReference type="RefSeq" id="WP_013163345.1">
    <property type="nucleotide sequence ID" value="NC_014216.1"/>
</dbReference>
<evidence type="ECO:0000256" key="1">
    <source>
        <dbReference type="ARBA" id="ARBA00022729"/>
    </source>
</evidence>
<dbReference type="AlphaFoldDB" id="D6Z2P1"/>
<dbReference type="CDD" id="cd16325">
    <property type="entry name" value="LolA"/>
    <property type="match status" value="1"/>
</dbReference>
<proteinExistence type="predicted"/>
<protein>
    <submittedName>
        <fullName evidence="2">Outer membrane lipoprotein carrier protein LolA</fullName>
    </submittedName>
</protein>
<keyword evidence="3" id="KW-1185">Reference proteome</keyword>
<organism evidence="2 3">
    <name type="scientific">Desulfurivibrio alkaliphilus (strain DSM 19089 / UNIQEM U267 / AHT2)</name>
    <dbReference type="NCBI Taxonomy" id="589865"/>
    <lineage>
        <taxon>Bacteria</taxon>
        <taxon>Pseudomonadati</taxon>
        <taxon>Thermodesulfobacteriota</taxon>
        <taxon>Desulfobulbia</taxon>
        <taxon>Desulfobulbales</taxon>
        <taxon>Desulfobulbaceae</taxon>
        <taxon>Desulfurivibrio</taxon>
    </lineage>
</organism>
<dbReference type="KEGG" id="dak:DaAHT2_1118"/>
<dbReference type="eggNOG" id="COG2834">
    <property type="taxonomic scope" value="Bacteria"/>
</dbReference>
<evidence type="ECO:0000313" key="3">
    <source>
        <dbReference type="Proteomes" id="UP000001508"/>
    </source>
</evidence>
<dbReference type="Pfam" id="PF03548">
    <property type="entry name" value="LolA"/>
    <property type="match status" value="1"/>
</dbReference>
<dbReference type="InParanoid" id="D6Z2P1"/>
<name>D6Z2P1_DESAT</name>
<dbReference type="HOGENOM" id="CLU_091014_2_0_7"/>
<dbReference type="Gene3D" id="2.50.20.10">
    <property type="entry name" value="Lipoprotein localisation LolA/LolB/LppX"/>
    <property type="match status" value="1"/>
</dbReference>
<dbReference type="PANTHER" id="PTHR35869">
    <property type="entry name" value="OUTER-MEMBRANE LIPOPROTEIN CARRIER PROTEIN"/>
    <property type="match status" value="1"/>
</dbReference>
<keyword evidence="2" id="KW-0449">Lipoprotein</keyword>
<dbReference type="InterPro" id="IPR004564">
    <property type="entry name" value="OM_lipoprot_carrier_LolA-like"/>
</dbReference>
<sequence length="215" mass="24156">MGVRWLVKLTGLLLILLLPINGAAGEKQEELAAFLQKIDRSAAEMRSMSCAFTQEKELAMFDRPVVFRGRLDLVRPDRLRWEFASPINSVLIFKGDSGMRCDGNSPPVRFDLQQDPIMRMVARQLWLWLGGEHERLAAEYHLSLAADATLLIEPKDPAVAEFVSSLTIAFNPETHQPRQVEIKEAGGDLTRLTFHDCQPDPDLDDALFSRCHDGG</sequence>
<dbReference type="InterPro" id="IPR029046">
    <property type="entry name" value="LolA/LolB/LppX"/>
</dbReference>
<accession>D6Z2P1</accession>
<gene>
    <name evidence="2" type="ordered locus">DaAHT2_1118</name>
</gene>
<keyword evidence="1" id="KW-0732">Signal</keyword>
<dbReference type="STRING" id="589865.DaAHT2_1118"/>
<dbReference type="SUPFAM" id="SSF89392">
    <property type="entry name" value="Prokaryotic lipoproteins and lipoprotein localization factors"/>
    <property type="match status" value="1"/>
</dbReference>
<dbReference type="EMBL" id="CP001940">
    <property type="protein sequence ID" value="ADH85816.1"/>
    <property type="molecule type" value="Genomic_DNA"/>
</dbReference>
<dbReference type="PANTHER" id="PTHR35869:SF1">
    <property type="entry name" value="OUTER-MEMBRANE LIPOPROTEIN CARRIER PROTEIN"/>
    <property type="match status" value="1"/>
</dbReference>
<dbReference type="Proteomes" id="UP000001508">
    <property type="component" value="Chromosome"/>
</dbReference>
<reference evidence="3" key="1">
    <citation type="submission" date="2010-02" db="EMBL/GenBank/DDBJ databases">
        <title>Complete sequence of Desulfurivibrio alkaliphilus AHT2.</title>
        <authorList>
            <consortium name="US DOE Joint Genome Institute"/>
            <person name="Pitluck S."/>
            <person name="Chertkov O."/>
            <person name="Detter J.C."/>
            <person name="Han C."/>
            <person name="Tapia R."/>
            <person name="Larimer F."/>
            <person name="Land M."/>
            <person name="Hauser L."/>
            <person name="Kyrpides N."/>
            <person name="Mikhailova N."/>
            <person name="Sorokin D.Y."/>
            <person name="Muyzer G."/>
            <person name="Woyke T."/>
        </authorList>
    </citation>
    <scope>NUCLEOTIDE SEQUENCE [LARGE SCALE GENOMIC DNA]</scope>
    <source>
        <strain evidence="3">DSM 19089 / UNIQEM U267 / AHT2</strain>
    </source>
</reference>